<sequence length="131" mass="15314">MNKWFSRITQVALLILSLLILGCGGGVKLINLPDSSVALNLSKEQQEIIEPKIALIRDIVEDYEFERDEVEAEYRRYYSRSSLPRMSRYEGGRSNRGVRLEWHELRIKLRRFAAQRREYAKEISGIIGEIK</sequence>
<dbReference type="Proteomes" id="UP001174909">
    <property type="component" value="Unassembled WGS sequence"/>
</dbReference>
<name>A0AA35TFL0_GEOBA</name>
<protein>
    <submittedName>
        <fullName evidence="1">Uncharacterized protein</fullName>
    </submittedName>
</protein>
<accession>A0AA35TFL0</accession>
<keyword evidence="2" id="KW-1185">Reference proteome</keyword>
<evidence type="ECO:0000313" key="1">
    <source>
        <dbReference type="EMBL" id="CAI8047400.1"/>
    </source>
</evidence>
<proteinExistence type="predicted"/>
<dbReference type="AlphaFoldDB" id="A0AA35TFL0"/>
<reference evidence="1" key="1">
    <citation type="submission" date="2023-03" db="EMBL/GenBank/DDBJ databases">
        <authorList>
            <person name="Steffen K."/>
            <person name="Cardenas P."/>
        </authorList>
    </citation>
    <scope>NUCLEOTIDE SEQUENCE</scope>
</reference>
<dbReference type="EMBL" id="CASHTH010003633">
    <property type="protein sequence ID" value="CAI8047400.1"/>
    <property type="molecule type" value="Genomic_DNA"/>
</dbReference>
<gene>
    <name evidence="1" type="ORF">GBAR_LOCUS26196</name>
</gene>
<comment type="caution">
    <text evidence="1">The sequence shown here is derived from an EMBL/GenBank/DDBJ whole genome shotgun (WGS) entry which is preliminary data.</text>
</comment>
<dbReference type="PROSITE" id="PS51257">
    <property type="entry name" value="PROKAR_LIPOPROTEIN"/>
    <property type="match status" value="1"/>
</dbReference>
<evidence type="ECO:0000313" key="2">
    <source>
        <dbReference type="Proteomes" id="UP001174909"/>
    </source>
</evidence>
<organism evidence="1 2">
    <name type="scientific">Geodia barretti</name>
    <name type="common">Barrett's horny sponge</name>
    <dbReference type="NCBI Taxonomy" id="519541"/>
    <lineage>
        <taxon>Eukaryota</taxon>
        <taxon>Metazoa</taxon>
        <taxon>Porifera</taxon>
        <taxon>Demospongiae</taxon>
        <taxon>Heteroscleromorpha</taxon>
        <taxon>Tetractinellida</taxon>
        <taxon>Astrophorina</taxon>
        <taxon>Geodiidae</taxon>
        <taxon>Geodia</taxon>
    </lineage>
</organism>